<dbReference type="SMART" id="SM00448">
    <property type="entry name" value="REC"/>
    <property type="match status" value="1"/>
</dbReference>
<feature type="domain" description="Response regulatory" evidence="3">
    <location>
        <begin position="2"/>
        <end position="116"/>
    </location>
</feature>
<organism evidence="5 6">
    <name type="scientific">Hymenobacter canadensis</name>
    <dbReference type="NCBI Taxonomy" id="2999067"/>
    <lineage>
        <taxon>Bacteria</taxon>
        <taxon>Pseudomonadati</taxon>
        <taxon>Bacteroidota</taxon>
        <taxon>Cytophagia</taxon>
        <taxon>Cytophagales</taxon>
        <taxon>Hymenobacteraceae</taxon>
        <taxon>Hymenobacter</taxon>
    </lineage>
</organism>
<keyword evidence="2" id="KW-0597">Phosphoprotein</keyword>
<dbReference type="RefSeq" id="WP_269561979.1">
    <property type="nucleotide sequence ID" value="NZ_CP114768.1"/>
</dbReference>
<evidence type="ECO:0000313" key="5">
    <source>
        <dbReference type="EMBL" id="WBA43945.1"/>
    </source>
</evidence>
<feature type="modified residue" description="4-aspartylphosphate" evidence="2">
    <location>
        <position position="55"/>
    </location>
</feature>
<dbReference type="SUPFAM" id="SSF52172">
    <property type="entry name" value="CheY-like"/>
    <property type="match status" value="1"/>
</dbReference>
<evidence type="ECO:0000259" key="3">
    <source>
        <dbReference type="PROSITE" id="PS50110"/>
    </source>
</evidence>
<gene>
    <name evidence="5" type="ORF">O3303_20475</name>
</gene>
<accession>A0ABY7LXE8</accession>
<proteinExistence type="predicted"/>
<reference evidence="5 6" key="1">
    <citation type="submission" date="2022-12" db="EMBL/GenBank/DDBJ databases">
        <title>Hymenobacter canadensis sp. nov. isolated from lake water of the Cambridge Bay, Canada.</title>
        <authorList>
            <person name="Kim W.H."/>
            <person name="Lee Y.M."/>
        </authorList>
    </citation>
    <scope>NUCLEOTIDE SEQUENCE [LARGE SCALE GENOMIC DNA]</scope>
    <source>
        <strain evidence="5 6">PAMC 29467</strain>
        <plasmid evidence="5 6">unnamed1</plasmid>
    </source>
</reference>
<feature type="domain" description="HTH LytTR-type" evidence="4">
    <location>
        <begin position="131"/>
        <end position="234"/>
    </location>
</feature>
<keyword evidence="5" id="KW-0614">Plasmid</keyword>
<dbReference type="PROSITE" id="PS50930">
    <property type="entry name" value="HTH_LYTTR"/>
    <property type="match status" value="1"/>
</dbReference>
<dbReference type="Gene3D" id="2.40.50.1020">
    <property type="entry name" value="LytTr DNA-binding domain"/>
    <property type="match status" value="1"/>
</dbReference>
<dbReference type="Proteomes" id="UP001211005">
    <property type="component" value="Plasmid unnamed1"/>
</dbReference>
<evidence type="ECO:0000256" key="2">
    <source>
        <dbReference type="PROSITE-ProRule" id="PRU00169"/>
    </source>
</evidence>
<geneLocation type="plasmid" evidence="5 6">
    <name>unnamed1</name>
</geneLocation>
<protein>
    <submittedName>
        <fullName evidence="5">LytTR family DNA-binding domain-containing protein</fullName>
    </submittedName>
</protein>
<dbReference type="PROSITE" id="PS50110">
    <property type="entry name" value="RESPONSE_REGULATORY"/>
    <property type="match status" value="1"/>
</dbReference>
<evidence type="ECO:0000313" key="6">
    <source>
        <dbReference type="Proteomes" id="UP001211005"/>
    </source>
</evidence>
<dbReference type="InterPro" id="IPR007492">
    <property type="entry name" value="LytTR_DNA-bd_dom"/>
</dbReference>
<dbReference type="SMART" id="SM00850">
    <property type="entry name" value="LytTR"/>
    <property type="match status" value="1"/>
</dbReference>
<dbReference type="EMBL" id="CP114768">
    <property type="protein sequence ID" value="WBA43945.1"/>
    <property type="molecule type" value="Genomic_DNA"/>
</dbReference>
<dbReference type="Gene3D" id="3.40.50.2300">
    <property type="match status" value="1"/>
</dbReference>
<dbReference type="PANTHER" id="PTHR48111">
    <property type="entry name" value="REGULATOR OF RPOS"/>
    <property type="match status" value="1"/>
</dbReference>
<dbReference type="PANTHER" id="PTHR48111:SF69">
    <property type="entry name" value="RESPONSE REGULATOR RECEIVER"/>
    <property type="match status" value="1"/>
</dbReference>
<dbReference type="InterPro" id="IPR011006">
    <property type="entry name" value="CheY-like_superfamily"/>
</dbReference>
<name>A0ABY7LXE8_9BACT</name>
<dbReference type="InterPro" id="IPR001789">
    <property type="entry name" value="Sig_transdc_resp-reg_receiver"/>
</dbReference>
<evidence type="ECO:0000256" key="1">
    <source>
        <dbReference type="ARBA" id="ARBA00023125"/>
    </source>
</evidence>
<dbReference type="Pfam" id="PF00072">
    <property type="entry name" value="Response_reg"/>
    <property type="match status" value="1"/>
</dbReference>
<evidence type="ECO:0000259" key="4">
    <source>
        <dbReference type="PROSITE" id="PS50930"/>
    </source>
</evidence>
<dbReference type="Pfam" id="PF04397">
    <property type="entry name" value="LytTR"/>
    <property type="match status" value="1"/>
</dbReference>
<dbReference type="InterPro" id="IPR039420">
    <property type="entry name" value="WalR-like"/>
</dbReference>
<keyword evidence="1 5" id="KW-0238">DNA-binding</keyword>
<keyword evidence="6" id="KW-1185">Reference proteome</keyword>
<sequence>MKILLVEDEARIARRLERMTRDFFGSRLEAMTICDGLPPALHALETAPPDLLLLDLNLNGQDGFDLLKSVAAGAFHTIIISAYTEKAITAFAHGVLDFVPKPFTEERLAQAFARLTKTTTASKPSNSLQFLAVKKQGSLVLLDIKDLLYIKGAGIYTELHLQNGKKELHDKSLEKLAQLLPASFERIHKSYIVCLAQAERIIVHEGSSYQLLLKNGELLPIGRSRYKELRSKMG</sequence>
<dbReference type="GO" id="GO:0003677">
    <property type="term" value="F:DNA binding"/>
    <property type="evidence" value="ECO:0007669"/>
    <property type="project" value="UniProtKB-KW"/>
</dbReference>